<dbReference type="EMBL" id="KZ805636">
    <property type="protein sequence ID" value="PVH92885.1"/>
    <property type="molecule type" value="Genomic_DNA"/>
</dbReference>
<dbReference type="GO" id="GO:0005634">
    <property type="term" value="C:nucleus"/>
    <property type="evidence" value="ECO:0007669"/>
    <property type="project" value="TreeGrafter"/>
</dbReference>
<dbReference type="AlphaFoldDB" id="A0A2V1D4G7"/>
<organism evidence="2 3">
    <name type="scientific">Periconia macrospinosa</name>
    <dbReference type="NCBI Taxonomy" id="97972"/>
    <lineage>
        <taxon>Eukaryota</taxon>
        <taxon>Fungi</taxon>
        <taxon>Dikarya</taxon>
        <taxon>Ascomycota</taxon>
        <taxon>Pezizomycotina</taxon>
        <taxon>Dothideomycetes</taxon>
        <taxon>Pleosporomycetidae</taxon>
        <taxon>Pleosporales</taxon>
        <taxon>Massarineae</taxon>
        <taxon>Periconiaceae</taxon>
        <taxon>Periconia</taxon>
    </lineage>
</organism>
<reference evidence="2 3" key="1">
    <citation type="journal article" date="2018" name="Sci. Rep.">
        <title>Comparative genomics provides insights into the lifestyle and reveals functional heterogeneity of dark septate endophytic fungi.</title>
        <authorList>
            <person name="Knapp D.G."/>
            <person name="Nemeth J.B."/>
            <person name="Barry K."/>
            <person name="Hainaut M."/>
            <person name="Henrissat B."/>
            <person name="Johnson J."/>
            <person name="Kuo A."/>
            <person name="Lim J.H.P."/>
            <person name="Lipzen A."/>
            <person name="Nolan M."/>
            <person name="Ohm R.A."/>
            <person name="Tamas L."/>
            <person name="Grigoriev I.V."/>
            <person name="Spatafora J.W."/>
            <person name="Nagy L.G."/>
            <person name="Kovacs G.M."/>
        </authorList>
    </citation>
    <scope>NUCLEOTIDE SEQUENCE [LARGE SCALE GENOMIC DNA]</scope>
    <source>
        <strain evidence="2 3">DSE2036</strain>
    </source>
</reference>
<feature type="domain" description="Protein kinase" evidence="1">
    <location>
        <begin position="1"/>
        <end position="314"/>
    </location>
</feature>
<keyword evidence="2" id="KW-0808">Transferase</keyword>
<name>A0A2V1D4G7_9PLEO</name>
<protein>
    <submittedName>
        <fullName evidence="2">Kinase-like protein</fullName>
    </submittedName>
</protein>
<dbReference type="GO" id="GO:0044773">
    <property type="term" value="P:mitotic DNA damage checkpoint signaling"/>
    <property type="evidence" value="ECO:0007669"/>
    <property type="project" value="TreeGrafter"/>
</dbReference>
<keyword evidence="3" id="KW-1185">Reference proteome</keyword>
<dbReference type="OrthoDB" id="10252171at2759"/>
<dbReference type="Pfam" id="PF00069">
    <property type="entry name" value="Pkinase"/>
    <property type="match status" value="1"/>
</dbReference>
<dbReference type="STRING" id="97972.A0A2V1D4G7"/>
<dbReference type="SUPFAM" id="SSF56112">
    <property type="entry name" value="Protein kinase-like (PK-like)"/>
    <property type="match status" value="1"/>
</dbReference>
<dbReference type="InterPro" id="IPR000719">
    <property type="entry name" value="Prot_kinase_dom"/>
</dbReference>
<proteinExistence type="predicted"/>
<dbReference type="Gene3D" id="1.10.510.10">
    <property type="entry name" value="Transferase(Phosphotransferase) domain 1"/>
    <property type="match status" value="1"/>
</dbReference>
<keyword evidence="2" id="KW-0418">Kinase</keyword>
<evidence type="ECO:0000313" key="3">
    <source>
        <dbReference type="Proteomes" id="UP000244855"/>
    </source>
</evidence>
<accession>A0A2V1D4G7</accession>
<evidence type="ECO:0000313" key="2">
    <source>
        <dbReference type="EMBL" id="PVH92885.1"/>
    </source>
</evidence>
<dbReference type="GO" id="GO:0004674">
    <property type="term" value="F:protein serine/threonine kinase activity"/>
    <property type="evidence" value="ECO:0007669"/>
    <property type="project" value="TreeGrafter"/>
</dbReference>
<dbReference type="PANTHER" id="PTHR44167:SF24">
    <property type="entry name" value="SERINE_THREONINE-PROTEIN KINASE CHK2"/>
    <property type="match status" value="1"/>
</dbReference>
<evidence type="ECO:0000259" key="1">
    <source>
        <dbReference type="PROSITE" id="PS50011"/>
    </source>
</evidence>
<dbReference type="PROSITE" id="PS50011">
    <property type="entry name" value="PROTEIN_KINASE_DOM"/>
    <property type="match status" value="1"/>
</dbReference>
<dbReference type="InterPro" id="IPR011009">
    <property type="entry name" value="Kinase-like_dom_sf"/>
</dbReference>
<dbReference type="GO" id="GO:0005524">
    <property type="term" value="F:ATP binding"/>
    <property type="evidence" value="ECO:0007669"/>
    <property type="project" value="InterPro"/>
</dbReference>
<gene>
    <name evidence="2" type="ORF">DM02DRAFT_542672</name>
</gene>
<dbReference type="PANTHER" id="PTHR44167">
    <property type="entry name" value="OVARIAN-SPECIFIC SERINE/THREONINE-PROTEIN KINASE LOK-RELATED"/>
    <property type="match status" value="1"/>
</dbReference>
<dbReference type="Proteomes" id="UP000244855">
    <property type="component" value="Unassembled WGS sequence"/>
</dbReference>
<dbReference type="SMART" id="SM00220">
    <property type="entry name" value="S_TKc"/>
    <property type="match status" value="1"/>
</dbReference>
<sequence length="318" mass="36311">MVSTILGKSGRQYLPGEIFAARPDRRKVLKASSGNESYVLKYLRDQEKFKHFQSIAADVGESRFLRMPVDVNEQEAILVYPYFKDTLLEFVKTQPDLPADASKKILRCVAEAIQELHSKGWIHLDIKPDNIIVNWIRDENEQIVVTDVVLGDFENAWKLENGVTNYYRGSVGNVIWRSLEMQTGQLVYSASDIYAYGLVCIYVYGGGDFLIPERDHFLHPGIVPEQIMVIRHLSFFGPSVPQEFISKVYNEKWCKALQTASKLAETIIKDDPGRSFNYWGEGLGKSLHQLVSTMTNLNPLARPTIDEVLAHPWWLEED</sequence>